<dbReference type="HAMAP" id="MF_01894">
    <property type="entry name" value="Smc_prok"/>
    <property type="match status" value="1"/>
</dbReference>
<evidence type="ECO:0000256" key="4">
    <source>
        <dbReference type="ARBA" id="ARBA00022840"/>
    </source>
</evidence>
<organism evidence="9">
    <name type="scientific">marine metagenome</name>
    <dbReference type="NCBI Taxonomy" id="408172"/>
    <lineage>
        <taxon>unclassified sequences</taxon>
        <taxon>metagenomes</taxon>
        <taxon>ecological metagenomes</taxon>
    </lineage>
</organism>
<proteinExistence type="inferred from homology"/>
<feature type="coiled-coil region" evidence="7">
    <location>
        <begin position="684"/>
        <end position="725"/>
    </location>
</feature>
<dbReference type="AlphaFoldDB" id="A0A381PHE4"/>
<dbReference type="PANTHER" id="PTHR43977">
    <property type="entry name" value="STRUCTURAL MAINTENANCE OF CHROMOSOMES PROTEIN 3"/>
    <property type="match status" value="1"/>
</dbReference>
<dbReference type="InterPro" id="IPR024704">
    <property type="entry name" value="SMC"/>
</dbReference>
<feature type="coiled-coil region" evidence="7">
    <location>
        <begin position="1000"/>
        <end position="1034"/>
    </location>
</feature>
<dbReference type="GO" id="GO:0005694">
    <property type="term" value="C:chromosome"/>
    <property type="evidence" value="ECO:0007669"/>
    <property type="project" value="InterPro"/>
</dbReference>
<protein>
    <recommendedName>
        <fullName evidence="8">RecF/RecN/SMC N-terminal domain-containing protein</fullName>
    </recommendedName>
</protein>
<dbReference type="GO" id="GO:0005737">
    <property type="term" value="C:cytoplasm"/>
    <property type="evidence" value="ECO:0007669"/>
    <property type="project" value="UniProtKB-SubCell"/>
</dbReference>
<evidence type="ECO:0000259" key="8">
    <source>
        <dbReference type="Pfam" id="PF02463"/>
    </source>
</evidence>
<keyword evidence="3" id="KW-0547">Nucleotide-binding</keyword>
<evidence type="ECO:0000256" key="2">
    <source>
        <dbReference type="ARBA" id="ARBA00022490"/>
    </source>
</evidence>
<evidence type="ECO:0000256" key="6">
    <source>
        <dbReference type="ARBA" id="ARBA00023125"/>
    </source>
</evidence>
<dbReference type="PIRSF" id="PIRSF005719">
    <property type="entry name" value="SMC"/>
    <property type="match status" value="1"/>
</dbReference>
<keyword evidence="2" id="KW-0963">Cytoplasm</keyword>
<dbReference type="InterPro" id="IPR027417">
    <property type="entry name" value="P-loop_NTPase"/>
</dbReference>
<accession>A0A381PHE4</accession>
<feature type="coiled-coil region" evidence="7">
    <location>
        <begin position="245"/>
        <end position="370"/>
    </location>
</feature>
<dbReference type="GO" id="GO:0003677">
    <property type="term" value="F:DNA binding"/>
    <property type="evidence" value="ECO:0007669"/>
    <property type="project" value="UniProtKB-KW"/>
</dbReference>
<dbReference type="GO" id="GO:0016887">
    <property type="term" value="F:ATP hydrolysis activity"/>
    <property type="evidence" value="ECO:0007669"/>
    <property type="project" value="InterPro"/>
</dbReference>
<evidence type="ECO:0000256" key="5">
    <source>
        <dbReference type="ARBA" id="ARBA00023054"/>
    </source>
</evidence>
<evidence type="ECO:0000256" key="3">
    <source>
        <dbReference type="ARBA" id="ARBA00022741"/>
    </source>
</evidence>
<dbReference type="GO" id="GO:0005524">
    <property type="term" value="F:ATP binding"/>
    <property type="evidence" value="ECO:0007669"/>
    <property type="project" value="UniProtKB-KW"/>
</dbReference>
<feature type="non-terminal residue" evidence="9">
    <location>
        <position position="1"/>
    </location>
</feature>
<dbReference type="EMBL" id="UINC01000974">
    <property type="protein sequence ID" value="SUZ66064.1"/>
    <property type="molecule type" value="Genomic_DNA"/>
</dbReference>
<dbReference type="InterPro" id="IPR003395">
    <property type="entry name" value="RecF/RecN/SMC_N"/>
</dbReference>
<feature type="domain" description="RecF/RecN/SMC N-terminal" evidence="8">
    <location>
        <begin position="3"/>
        <end position="1177"/>
    </location>
</feature>
<keyword evidence="4" id="KW-0067">ATP-binding</keyword>
<comment type="subcellular location">
    <subcellularLocation>
        <location evidence="1">Cytoplasm</location>
    </subcellularLocation>
</comment>
<dbReference type="FunFam" id="3.40.50.300:FF:000901">
    <property type="entry name" value="Chromosome partition protein Smc"/>
    <property type="match status" value="1"/>
</dbReference>
<dbReference type="Gene3D" id="3.40.50.300">
    <property type="entry name" value="P-loop containing nucleotide triphosphate hydrolases"/>
    <property type="match status" value="2"/>
</dbReference>
<gene>
    <name evidence="9" type="ORF">METZ01_LOCUS18918</name>
</gene>
<name>A0A381PHE4_9ZZZZ</name>
<feature type="coiled-coil region" evidence="7">
    <location>
        <begin position="399"/>
        <end position="482"/>
    </location>
</feature>
<evidence type="ECO:0000256" key="1">
    <source>
        <dbReference type="ARBA" id="ARBA00004496"/>
    </source>
</evidence>
<dbReference type="SUPFAM" id="SSF52540">
    <property type="entry name" value="P-loop containing nucleoside triphosphate hydrolases"/>
    <property type="match status" value="1"/>
</dbReference>
<dbReference type="Pfam" id="PF02463">
    <property type="entry name" value="SMC_N"/>
    <property type="match status" value="1"/>
</dbReference>
<dbReference type="InterPro" id="IPR011890">
    <property type="entry name" value="SMC_prok"/>
</dbReference>
<evidence type="ECO:0000313" key="9">
    <source>
        <dbReference type="EMBL" id="SUZ66064.1"/>
    </source>
</evidence>
<evidence type="ECO:0000256" key="7">
    <source>
        <dbReference type="SAM" id="Coils"/>
    </source>
</evidence>
<sequence>VRIKNIKVSGFKSFCHPVNLQFKQHGITIVVGPNGCGKSNVVDAVRWVLGEQRVKHLRGGSMEDVIFSGSSYHKPSGMAEVSLTFSNPQGDTLRQYADYTEIAVTRRLYRSGESVYMINKTPVRLKDVRELFMDTGVGGTGYSIIEQGRVGEIVSSKPLERRTLIDDAAGIVKFRFKRETAEKRLEETTQNLFRVTDVLGALSEQEDGLKEHVEKAENYLDLQQQCGQLEQQHLSLSLHQAAINEDKAQELVQGHQQQQEDLQNEKSVVETEMERLKLEQVQRGTHVGERREQLFQKEQKIQEAENQRELEKQNLQNVGEQQQGQETELAELKQRLTGREKERAEIESRLKELAQRLGELQAKLVNIEELRTKENSALQQASEDASVLQKRLLTVHTELTNQTNQKNFLDERLENLTERQQRLQDQEQSHRNLLQEATLQVSDSEERMQSIRLQKEELSVKMAEFESQLADQHMQLTETETQLEDLRYQHSTAQSRIESLHQIQTQYEGFSDSVKIFMQLMQEDPETMKKLGVSGLLADYITVSEEILAAVSPVMAEVLDWVVIEHAVDFPELEIFCTEHDLGQLKFIALDRPVSVSQDSTTKGTPLPEILEIKVPLKEWGEKFFSRFTLLKGEINFWNESGNNRPEAPYEWLSTTGIRLTNSNVSIGKVQSGSLGFLQRQQQIVDVEKYAEDLNKKLKKLESEQQTLREKYETMKQEQESSEEETRKFEFELLSCNKELEHHQLEERRTQQTVSQIAQDSATILNEMESSRQKENTASTSIKTLEKERTELEEKTTEVQERILEQQSRADACAEELLTHRVSLTEITEQQKNTEETADRLRCESAETALRLEQLETSRNDAGLRLEQSRKRITEIDESFAGMLEARTIMKLELDEEILLHDQKSEEQTLLTQKLQERQGLLENSVSVSHQESLKLTEFRIQREQLENQIAEITDKSPEEIIAEMDVETADLKNMGQVLRGLKVRLNTMGAVNLSAPEEYAALTERIDFLKSQSDDLEKALDDLKETIKDINIESRRRFREMYELINENFKKVFSTLFEGGEAKLVLTESEDLLSAGVDIVAQPPGKKLQNINLLSGGEKALTAISLIFAIFLVKPSPFCFLDEVDAPLDDVNVVRFTRLITSLSYDSQFILISHNKKTMEIGDLLYGVTMEEPGISKTVSVEFNEASRLIA</sequence>
<dbReference type="NCBIfam" id="TIGR02168">
    <property type="entry name" value="SMC_prok_B"/>
    <property type="match status" value="1"/>
</dbReference>
<reference evidence="9" key="1">
    <citation type="submission" date="2018-05" db="EMBL/GenBank/DDBJ databases">
        <authorList>
            <person name="Lanie J.A."/>
            <person name="Ng W.-L."/>
            <person name="Kazmierczak K.M."/>
            <person name="Andrzejewski T.M."/>
            <person name="Davidsen T.M."/>
            <person name="Wayne K.J."/>
            <person name="Tettelin H."/>
            <person name="Glass J.I."/>
            <person name="Rusch D."/>
            <person name="Podicherti R."/>
            <person name="Tsui H.-C.T."/>
            <person name="Winkler M.E."/>
        </authorList>
    </citation>
    <scope>NUCLEOTIDE SEQUENCE</scope>
</reference>
<keyword evidence="6" id="KW-0238">DNA-binding</keyword>
<dbReference type="SUPFAM" id="SSF75553">
    <property type="entry name" value="Smc hinge domain"/>
    <property type="match status" value="1"/>
</dbReference>
<dbReference type="Gene3D" id="1.20.1060.20">
    <property type="match status" value="1"/>
</dbReference>
<dbReference type="GO" id="GO:0007062">
    <property type="term" value="P:sister chromatid cohesion"/>
    <property type="evidence" value="ECO:0007669"/>
    <property type="project" value="InterPro"/>
</dbReference>
<dbReference type="GO" id="GO:0030261">
    <property type="term" value="P:chromosome condensation"/>
    <property type="evidence" value="ECO:0007669"/>
    <property type="project" value="InterPro"/>
</dbReference>
<dbReference type="InterPro" id="IPR036277">
    <property type="entry name" value="SMC_hinge_sf"/>
</dbReference>
<feature type="coiled-coil region" evidence="7">
    <location>
        <begin position="775"/>
        <end position="872"/>
    </location>
</feature>
<dbReference type="CDD" id="cd03278">
    <property type="entry name" value="ABC_SMC_barmotin"/>
    <property type="match status" value="1"/>
</dbReference>
<keyword evidence="5 7" id="KW-0175">Coiled coil</keyword>